<dbReference type="EMBL" id="KC513604">
    <property type="protein sequence ID" value="AGE94997.1"/>
    <property type="molecule type" value="Genomic_DNA"/>
</dbReference>
<evidence type="ECO:0000256" key="2">
    <source>
        <dbReference type="ARBA" id="ARBA00023136"/>
    </source>
</evidence>
<dbReference type="VEuPathDB" id="MicrosporidiaDB:AEWR_111080"/>
<protein>
    <recommendedName>
        <fullName evidence="3">Golgin subfamily A member 7/ERF4 domain-containing protein</fullName>
    </recommendedName>
</protein>
<dbReference type="AlphaFoldDB" id="M1K729"/>
<feature type="domain" description="Golgin subfamily A member 7/ERF4" evidence="3">
    <location>
        <begin position="18"/>
        <end position="121"/>
    </location>
</feature>
<evidence type="ECO:0000259" key="3">
    <source>
        <dbReference type="Pfam" id="PF10256"/>
    </source>
</evidence>
<dbReference type="Pfam" id="PF10256">
    <property type="entry name" value="Erf4"/>
    <property type="match status" value="1"/>
</dbReference>
<dbReference type="GO" id="GO:0016020">
    <property type="term" value="C:membrane"/>
    <property type="evidence" value="ECO:0007669"/>
    <property type="project" value="UniProtKB-SubCell"/>
</dbReference>
<proteinExistence type="predicted"/>
<dbReference type="InterPro" id="IPR019383">
    <property type="entry name" value="Golgin_A_7/ERF4"/>
</dbReference>
<accession>M1K729</accession>
<keyword evidence="2" id="KW-0472">Membrane</keyword>
<sequence>MCSGPPLHKRNMRRKSVCIQIPRDPRTDRTSFITEMPEAMSGRIEEPRWKEVVSGLNDVLYESESPSLVSFVKTISIIPLLVGSPKNVFARVEEYLSSVNKTLEGHGIHIVHPGYHQYVELEVEMCQEE</sequence>
<reference evidence="4" key="1">
    <citation type="journal article" date="2013" name="Eukaryot. Cell">
        <title>Extremely Reduced Levels of Heterozygosity in the Vertebrate Pathogen Encephalitozoon cuniculi.</title>
        <authorList>
            <person name="Selman M."/>
            <person name="Sak B."/>
            <person name="Kvac M."/>
            <person name="Farinelli L."/>
            <person name="Weiss L.M."/>
            <person name="Corradi N."/>
        </authorList>
    </citation>
    <scope>NUCLEOTIDE SEQUENCE</scope>
</reference>
<comment type="subcellular location">
    <subcellularLocation>
        <location evidence="1">Membrane</location>
    </subcellularLocation>
</comment>
<dbReference type="VEuPathDB" id="MicrosporidiaDB:M970_111080"/>
<dbReference type="VEuPathDB" id="MicrosporidiaDB:AEWQ_111080"/>
<gene>
    <name evidence="4" type="ORF">ECU11_1090</name>
</gene>
<evidence type="ECO:0000313" key="4">
    <source>
        <dbReference type="EMBL" id="AGE94997.1"/>
    </source>
</evidence>
<dbReference type="VEuPathDB" id="MicrosporidiaDB:AEWD_111080"/>
<name>M1K729_ENCCN</name>
<organism evidence="4">
    <name type="scientific">Encephalitozoon cuniculi</name>
    <name type="common">Microsporidian parasite</name>
    <dbReference type="NCBI Taxonomy" id="6035"/>
    <lineage>
        <taxon>Eukaryota</taxon>
        <taxon>Fungi</taxon>
        <taxon>Fungi incertae sedis</taxon>
        <taxon>Microsporidia</taxon>
        <taxon>Unikaryonidae</taxon>
        <taxon>Encephalitozoon</taxon>
    </lineage>
</organism>
<evidence type="ECO:0000256" key="1">
    <source>
        <dbReference type="ARBA" id="ARBA00004370"/>
    </source>
</evidence>
<dbReference type="VEuPathDB" id="MicrosporidiaDB:ECU11_1090"/>